<keyword evidence="8" id="KW-1185">Reference proteome</keyword>
<dbReference type="OrthoDB" id="9802051at2"/>
<dbReference type="GO" id="GO:0045881">
    <property type="term" value="P:positive regulation of sporulation resulting in formation of a cellular spore"/>
    <property type="evidence" value="ECO:0007669"/>
    <property type="project" value="TreeGrafter"/>
</dbReference>
<feature type="domain" description="ParB-like N-terminal" evidence="6">
    <location>
        <begin position="34"/>
        <end position="123"/>
    </location>
</feature>
<dbReference type="PANTHER" id="PTHR33375">
    <property type="entry name" value="CHROMOSOME-PARTITIONING PROTEIN PARB-RELATED"/>
    <property type="match status" value="1"/>
</dbReference>
<dbReference type="CDD" id="cd16393">
    <property type="entry name" value="SPO0J_N"/>
    <property type="match status" value="1"/>
</dbReference>
<dbReference type="InterPro" id="IPR050336">
    <property type="entry name" value="Chromosome_partition/occlusion"/>
</dbReference>
<dbReference type="GO" id="GO:0007059">
    <property type="term" value="P:chromosome segregation"/>
    <property type="evidence" value="ECO:0007669"/>
    <property type="project" value="UniProtKB-KW"/>
</dbReference>
<dbReference type="Pfam" id="PF23552">
    <property type="entry name" value="ParB_C"/>
    <property type="match status" value="1"/>
</dbReference>
<dbReference type="SMART" id="SM00470">
    <property type="entry name" value="ParB"/>
    <property type="match status" value="1"/>
</dbReference>
<dbReference type="SUPFAM" id="SSF109709">
    <property type="entry name" value="KorB DNA-binding domain-like"/>
    <property type="match status" value="1"/>
</dbReference>
<comment type="similarity">
    <text evidence="1">Belongs to the ParB family.</text>
</comment>
<dbReference type="InterPro" id="IPR057240">
    <property type="entry name" value="ParB_dimer_C"/>
</dbReference>
<name>A0A363UJD4_9GAMM</name>
<gene>
    <name evidence="7" type="ORF">DEH80_12155</name>
</gene>
<dbReference type="InterPro" id="IPR003115">
    <property type="entry name" value="ParB_N"/>
</dbReference>
<reference evidence="7 8" key="1">
    <citation type="submission" date="2018-05" db="EMBL/GenBank/DDBJ databases">
        <title>Abyssibacter profundi OUC007T gen. nov., sp. nov, a marine bacterium isolated from seawater of the Mariana Trench.</title>
        <authorList>
            <person name="Zhou S."/>
        </authorList>
    </citation>
    <scope>NUCLEOTIDE SEQUENCE [LARGE SCALE GENOMIC DNA]</scope>
    <source>
        <strain evidence="7 8">OUC007</strain>
    </source>
</reference>
<dbReference type="Pfam" id="PF02195">
    <property type="entry name" value="ParB_N"/>
    <property type="match status" value="1"/>
</dbReference>
<dbReference type="RefSeq" id="WP_109720775.1">
    <property type="nucleotide sequence ID" value="NZ_QEQK01000010.1"/>
</dbReference>
<proteinExistence type="inferred from homology"/>
<dbReference type="SUPFAM" id="SSF110849">
    <property type="entry name" value="ParB/Sulfiredoxin"/>
    <property type="match status" value="1"/>
</dbReference>
<evidence type="ECO:0000256" key="4">
    <source>
        <dbReference type="ARBA" id="ARBA00023125"/>
    </source>
</evidence>
<keyword evidence="4" id="KW-0238">DNA-binding</keyword>
<dbReference type="InterPro" id="IPR004437">
    <property type="entry name" value="ParB/RepB/Spo0J"/>
</dbReference>
<evidence type="ECO:0000256" key="5">
    <source>
        <dbReference type="ARBA" id="ARBA00025472"/>
    </source>
</evidence>
<dbReference type="FunFam" id="3.90.1530.30:FF:000001">
    <property type="entry name" value="Chromosome partitioning protein ParB"/>
    <property type="match status" value="1"/>
</dbReference>
<comment type="caution">
    <text evidence="7">The sequence shown here is derived from an EMBL/GenBank/DDBJ whole genome shotgun (WGS) entry which is preliminary data.</text>
</comment>
<dbReference type="Gene3D" id="3.90.1530.30">
    <property type="match status" value="1"/>
</dbReference>
<dbReference type="InterPro" id="IPR036086">
    <property type="entry name" value="ParB/Sulfiredoxin_sf"/>
</dbReference>
<evidence type="ECO:0000259" key="6">
    <source>
        <dbReference type="SMART" id="SM00470"/>
    </source>
</evidence>
<dbReference type="FunFam" id="1.10.10.2830:FF:000001">
    <property type="entry name" value="Chromosome partitioning protein ParB"/>
    <property type="match status" value="1"/>
</dbReference>
<sequence length="286" mass="31320">MAAKKRGLGRGLDALLAGGVEVSREQAEAEGSLEDIPVEAIRPGRFQPRREFDPEALEALAQSIRAQGVIQPIVVRQADEGYELIAGERRWRAVQIVGLPTIPAVIRPLEDQAALAVALIENIQRESLNPIEEALALHRLIEECGLTHQACAESVGRSRAAVSNLLRLLELDDEIRALVQSRSLEMGHARALLGAPEAVRLRLAHEVVARKLSVRQTEALVRDLDAPAKPKHTPAPVSDHLVSLGRKLGGRLNAKVELQQKGRDKGRIVINYGSMDELEDILRELT</sequence>
<dbReference type="NCBIfam" id="TIGR00180">
    <property type="entry name" value="parB_part"/>
    <property type="match status" value="1"/>
</dbReference>
<dbReference type="InterPro" id="IPR041468">
    <property type="entry name" value="HTH_ParB/Spo0J"/>
</dbReference>
<comment type="function">
    <text evidence="5">Involved in chromosome partition. Localize to both poles of the predivisional cell following completion of DNA replication. Binds to the DNA origin of replication.</text>
</comment>
<dbReference type="GO" id="GO:0005694">
    <property type="term" value="C:chromosome"/>
    <property type="evidence" value="ECO:0007669"/>
    <property type="project" value="TreeGrafter"/>
</dbReference>
<evidence type="ECO:0000256" key="2">
    <source>
        <dbReference type="ARBA" id="ARBA00022372"/>
    </source>
</evidence>
<dbReference type="GO" id="GO:0003677">
    <property type="term" value="F:DNA binding"/>
    <property type="evidence" value="ECO:0007669"/>
    <property type="project" value="UniProtKB-KW"/>
</dbReference>
<protein>
    <recommendedName>
        <fullName evidence="2">Probable chromosome-partitioning protein ParB</fullName>
    </recommendedName>
</protein>
<evidence type="ECO:0000256" key="1">
    <source>
        <dbReference type="ARBA" id="ARBA00006295"/>
    </source>
</evidence>
<evidence type="ECO:0000313" key="8">
    <source>
        <dbReference type="Proteomes" id="UP000251800"/>
    </source>
</evidence>
<dbReference type="Gene3D" id="1.10.10.2830">
    <property type="match status" value="1"/>
</dbReference>
<dbReference type="Pfam" id="PF17762">
    <property type="entry name" value="HTH_ParB"/>
    <property type="match status" value="1"/>
</dbReference>
<dbReference type="AlphaFoldDB" id="A0A363UJD4"/>
<evidence type="ECO:0000313" key="7">
    <source>
        <dbReference type="EMBL" id="PWN55536.1"/>
    </source>
</evidence>
<evidence type="ECO:0000256" key="3">
    <source>
        <dbReference type="ARBA" id="ARBA00022829"/>
    </source>
</evidence>
<dbReference type="EMBL" id="QEQK01000010">
    <property type="protein sequence ID" value="PWN55536.1"/>
    <property type="molecule type" value="Genomic_DNA"/>
</dbReference>
<accession>A0A363UJD4</accession>
<dbReference type="PANTHER" id="PTHR33375:SF1">
    <property type="entry name" value="CHROMOSOME-PARTITIONING PROTEIN PARB-RELATED"/>
    <property type="match status" value="1"/>
</dbReference>
<keyword evidence="3" id="KW-0159">Chromosome partition</keyword>
<organism evidence="7 8">
    <name type="scientific">Abyssibacter profundi</name>
    <dbReference type="NCBI Taxonomy" id="2182787"/>
    <lineage>
        <taxon>Bacteria</taxon>
        <taxon>Pseudomonadati</taxon>
        <taxon>Pseudomonadota</taxon>
        <taxon>Gammaproteobacteria</taxon>
        <taxon>Chromatiales</taxon>
        <taxon>Oceanococcaceae</taxon>
        <taxon>Abyssibacter</taxon>
    </lineage>
</organism>
<dbReference type="Proteomes" id="UP000251800">
    <property type="component" value="Unassembled WGS sequence"/>
</dbReference>